<proteinExistence type="predicted"/>
<sequence length="147" mass="16681">MSPYQIVFGKACHLPVEIEHRAYWVIKKCNMAYDQVDHEARGAMFRGIRELSIYKEKDLEKGIHSRSKRTSVQFLVKTQPKSFVPCGTDLEVRDIASNHTFKVNGQQLKPYHEGPNLSSTLGEMDIITMVEPVIPDDPPEVPNSLNA</sequence>
<dbReference type="Proteomes" id="UP000257109">
    <property type="component" value="Unassembled WGS sequence"/>
</dbReference>
<dbReference type="AlphaFoldDB" id="A0A371EUE2"/>
<dbReference type="OrthoDB" id="1415873at2759"/>
<dbReference type="EMBL" id="QJKJ01012015">
    <property type="protein sequence ID" value="RDX69657.1"/>
    <property type="molecule type" value="Genomic_DNA"/>
</dbReference>
<keyword evidence="2" id="KW-1185">Reference proteome</keyword>
<reference evidence="1" key="1">
    <citation type="submission" date="2018-05" db="EMBL/GenBank/DDBJ databases">
        <title>Draft genome of Mucuna pruriens seed.</title>
        <authorList>
            <person name="Nnadi N.E."/>
            <person name="Vos R."/>
            <person name="Hasami M.H."/>
            <person name="Devisetty U.K."/>
            <person name="Aguiy J.C."/>
        </authorList>
    </citation>
    <scope>NUCLEOTIDE SEQUENCE [LARGE SCALE GENOMIC DNA]</scope>
    <source>
        <strain evidence="1">JCA_2017</strain>
    </source>
</reference>
<protein>
    <submittedName>
        <fullName evidence="1">Uncharacterized protein</fullName>
    </submittedName>
</protein>
<evidence type="ECO:0000313" key="2">
    <source>
        <dbReference type="Proteomes" id="UP000257109"/>
    </source>
</evidence>
<organism evidence="1 2">
    <name type="scientific">Mucuna pruriens</name>
    <name type="common">Velvet bean</name>
    <name type="synonym">Dolichos pruriens</name>
    <dbReference type="NCBI Taxonomy" id="157652"/>
    <lineage>
        <taxon>Eukaryota</taxon>
        <taxon>Viridiplantae</taxon>
        <taxon>Streptophyta</taxon>
        <taxon>Embryophyta</taxon>
        <taxon>Tracheophyta</taxon>
        <taxon>Spermatophyta</taxon>
        <taxon>Magnoliopsida</taxon>
        <taxon>eudicotyledons</taxon>
        <taxon>Gunneridae</taxon>
        <taxon>Pentapetalae</taxon>
        <taxon>rosids</taxon>
        <taxon>fabids</taxon>
        <taxon>Fabales</taxon>
        <taxon>Fabaceae</taxon>
        <taxon>Papilionoideae</taxon>
        <taxon>50 kb inversion clade</taxon>
        <taxon>NPAAA clade</taxon>
        <taxon>indigoferoid/millettioid clade</taxon>
        <taxon>Phaseoleae</taxon>
        <taxon>Mucuna</taxon>
    </lineage>
</organism>
<gene>
    <name evidence="1" type="ORF">CR513_51198</name>
</gene>
<comment type="caution">
    <text evidence="1">The sequence shown here is derived from an EMBL/GenBank/DDBJ whole genome shotgun (WGS) entry which is preliminary data.</text>
</comment>
<evidence type="ECO:0000313" key="1">
    <source>
        <dbReference type="EMBL" id="RDX69657.1"/>
    </source>
</evidence>
<feature type="non-terminal residue" evidence="1">
    <location>
        <position position="1"/>
    </location>
</feature>
<accession>A0A371EUE2</accession>
<name>A0A371EUE2_MUCPR</name>